<feature type="compositionally biased region" description="Basic and acidic residues" evidence="1">
    <location>
        <begin position="330"/>
        <end position="341"/>
    </location>
</feature>
<reference evidence="2" key="2">
    <citation type="submission" date="2020-01" db="EMBL/GenBank/DDBJ databases">
        <title>Population-level Yeast Reference Genomes.</title>
        <authorList>
            <person name="Yue J.-X."/>
        </authorList>
    </citation>
    <scope>NUCLEOTIDE SEQUENCE</scope>
    <source>
        <strain evidence="2">CBS432</strain>
    </source>
</reference>
<proteinExistence type="predicted"/>
<accession>A0A8B8UV95</accession>
<evidence type="ECO:0000256" key="1">
    <source>
        <dbReference type="SAM" id="MobiDB-lite"/>
    </source>
</evidence>
<dbReference type="RefSeq" id="XP_033767638.1">
    <property type="nucleotide sequence ID" value="XM_033911747.1"/>
</dbReference>
<feature type="compositionally biased region" description="Basic and acidic residues" evidence="1">
    <location>
        <begin position="267"/>
        <end position="286"/>
    </location>
</feature>
<feature type="region of interest" description="Disordered" evidence="1">
    <location>
        <begin position="257"/>
        <end position="286"/>
    </location>
</feature>
<dbReference type="GeneID" id="54631991"/>
<feature type="region of interest" description="Disordered" evidence="1">
    <location>
        <begin position="330"/>
        <end position="365"/>
    </location>
</feature>
<organism evidence="2">
    <name type="scientific">Saccharomyces paradoxus</name>
    <name type="common">Yeast</name>
    <name type="synonym">Saccharomyces douglasii</name>
    <dbReference type="NCBI Taxonomy" id="27291"/>
    <lineage>
        <taxon>Eukaryota</taxon>
        <taxon>Fungi</taxon>
        <taxon>Dikarya</taxon>
        <taxon>Ascomycota</taxon>
        <taxon>Saccharomycotina</taxon>
        <taxon>Saccharomycetes</taxon>
        <taxon>Saccharomycetales</taxon>
        <taxon>Saccharomycetaceae</taxon>
        <taxon>Saccharomyces</taxon>
    </lineage>
</organism>
<feature type="compositionally biased region" description="Low complexity" evidence="1">
    <location>
        <begin position="458"/>
        <end position="468"/>
    </location>
</feature>
<sequence length="565" mass="66743">MFLDYSGYEALTEINSSFGKYVLLLQQFENCRGLKGRLEMLKDLGKEFTIFEELNMEDFRESKSMVHRFYTMVISLRQIMEIGPLIRRSPAVLVVEFDCPVEDCLDELDPLHPLNRTYIFIHKQWIYYHQYYIVEKVKKVILNMAPVREDDWSILHKVVYSEGFAERRWKNKKYLGDIYIPQPLLKSNKITTISNFSQLTKISKVRVYRFNATAVCDPENLNKKNLSVKELKDKDLPNLIWTLEPEKFYVDMRPYKEHQERKKRRKESTLRTQGEKQENSITENNKRDINEVRASPGLKNIMKTPLANKVVNIFNNYAAVVTGYVTEVDKNEDDERRDGNRLEIGNDEIAQKLGSESRDDSETQMDSACIQLELQDNDENNISWNTTMRDIDPIYMSERCVRVWRKEQQMLGLEKARTFEKKYHKDFMVMNENQFEEPGKYSGRRIKIRNARARTKIASSASENNNDSKSSKNCHKEEAHGLVREYFKNKLNLSPHRDRYQEVKDKRKYKNIMKYNSNSFNSINKISGEFQVYGPTTLTDIHFKDVVTVKFKDLKAKFRKLKINA</sequence>
<feature type="region of interest" description="Disordered" evidence="1">
    <location>
        <begin position="454"/>
        <end position="475"/>
    </location>
</feature>
<evidence type="ECO:0008006" key="3">
    <source>
        <dbReference type="Google" id="ProtNLM"/>
    </source>
</evidence>
<protein>
    <recommendedName>
        <fullName evidence="3">YKR015C-like protein</fullName>
    </recommendedName>
</protein>
<name>A0A8B8UV95_SACPA</name>
<dbReference type="KEGG" id="spao:SPAR_K02230"/>
<reference evidence="2" key="1">
    <citation type="journal article" date="2017" name="Nat. Genet.">
        <title>Contrasting evolutionary genome dynamics between domesticated and wild yeasts.</title>
        <authorList>
            <person name="Yue J.X."/>
            <person name="Li J."/>
            <person name="Aigrain L."/>
            <person name="Hallin J."/>
            <person name="Persson K."/>
            <person name="Oliver K."/>
            <person name="Bergstrom A."/>
            <person name="Coupland P."/>
            <person name="Warringer J."/>
            <person name="Lagomarsino M.C."/>
            <person name="Fischer G."/>
            <person name="Durbin R."/>
            <person name="Liti G."/>
        </authorList>
    </citation>
    <scope>NUCLEOTIDE SEQUENCE</scope>
    <source>
        <strain evidence="2">CBS432</strain>
    </source>
</reference>
<reference evidence="2" key="4">
    <citation type="submission" date="2025-08" db="UniProtKB">
        <authorList>
            <consortium name="RefSeq"/>
        </authorList>
    </citation>
    <scope>IDENTIFICATION</scope>
    <source>
        <strain evidence="2">CBS432</strain>
    </source>
</reference>
<gene>
    <name evidence="2" type="ORF">SPAR_K02230</name>
</gene>
<reference evidence="2" key="3">
    <citation type="submission" date="2025-07" db="EMBL/GenBank/DDBJ databases">
        <authorList>
            <consortium name="NCBI Genome Project"/>
        </authorList>
    </citation>
    <scope>NUCLEOTIDE SEQUENCE</scope>
    <source>
        <strain evidence="2">CBS432</strain>
    </source>
</reference>
<dbReference type="OrthoDB" id="4046384at2759"/>
<dbReference type="AlphaFoldDB" id="A0A8B8UV95"/>
<dbReference type="VEuPathDB" id="FungiDB:SPAR_K02230"/>
<evidence type="ECO:0000313" key="2">
    <source>
        <dbReference type="RefSeq" id="XP_033767638.1"/>
    </source>
</evidence>